<name>A0A6J5P4X0_9CAUD</name>
<protein>
    <submittedName>
        <fullName evidence="1">Uncharacterized protein</fullName>
    </submittedName>
</protein>
<proteinExistence type="predicted"/>
<gene>
    <name evidence="1" type="ORF">UFOVP820_2</name>
</gene>
<evidence type="ECO:0000313" key="1">
    <source>
        <dbReference type="EMBL" id="CAB4164996.1"/>
    </source>
</evidence>
<reference evidence="1" key="1">
    <citation type="submission" date="2020-04" db="EMBL/GenBank/DDBJ databases">
        <authorList>
            <person name="Chiriac C."/>
            <person name="Salcher M."/>
            <person name="Ghai R."/>
            <person name="Kavagutti S V."/>
        </authorList>
    </citation>
    <scope>NUCLEOTIDE SEQUENCE</scope>
</reference>
<dbReference type="EMBL" id="LR796771">
    <property type="protein sequence ID" value="CAB4164996.1"/>
    <property type="molecule type" value="Genomic_DNA"/>
</dbReference>
<accession>A0A6J5P4X0</accession>
<organism evidence="1">
    <name type="scientific">uncultured Caudovirales phage</name>
    <dbReference type="NCBI Taxonomy" id="2100421"/>
    <lineage>
        <taxon>Viruses</taxon>
        <taxon>Duplodnaviria</taxon>
        <taxon>Heunggongvirae</taxon>
        <taxon>Uroviricota</taxon>
        <taxon>Caudoviricetes</taxon>
        <taxon>Peduoviridae</taxon>
        <taxon>Maltschvirus</taxon>
        <taxon>Maltschvirus maltsch</taxon>
    </lineage>
</organism>
<sequence length="344" mass="37764">MGEIASIKGAEIFAAGEWNGLSFTESDLDSIVASFDAMNLAGRVPLKFGHTGSDARDGAPALGWVDKIYRDGGKLLADFTSIPSVVYDAIKEGMYKFVSVELLKDVQANTRQIPWVLDAVALLGADQPAVGILKDLQALTMTRGTGLRGSSRVAFRRDFETIKDPIMSEEIKTLQDQLKVLMSRIDASDARAAGAEQALELERARQHKAQLEVKRADVAALFERAIVAREIVPAVRESFSKVYRLEEDAFLERVSLDDAKAFIRANAISKKQETTLMSRQNGDEMNGTNAEVVNQLARQENVARGFRSDDAIAIVESTKAVFRRNPQLATAYFNEPDAAHKVEA</sequence>